<dbReference type="SUPFAM" id="SSF90123">
    <property type="entry name" value="ABC transporter transmembrane region"/>
    <property type="match status" value="1"/>
</dbReference>
<dbReference type="GO" id="GO:0140359">
    <property type="term" value="F:ABC-type transporter activity"/>
    <property type="evidence" value="ECO:0007669"/>
    <property type="project" value="InterPro"/>
</dbReference>
<comment type="caution">
    <text evidence="13">The sequence shown here is derived from an EMBL/GenBank/DDBJ whole genome shotgun (WGS) entry which is preliminary data.</text>
</comment>
<evidence type="ECO:0000259" key="11">
    <source>
        <dbReference type="PROSITE" id="PS50893"/>
    </source>
</evidence>
<dbReference type="InterPro" id="IPR011527">
    <property type="entry name" value="ABC1_TM_dom"/>
</dbReference>
<evidence type="ECO:0000259" key="12">
    <source>
        <dbReference type="PROSITE" id="PS50929"/>
    </source>
</evidence>
<keyword evidence="6" id="KW-0547">Nucleotide-binding</keyword>
<gene>
    <name evidence="13" type="ORF">HNR21_004415</name>
</gene>
<evidence type="ECO:0000313" key="14">
    <source>
        <dbReference type="Proteomes" id="UP000539313"/>
    </source>
</evidence>
<evidence type="ECO:0000256" key="4">
    <source>
        <dbReference type="ARBA" id="ARBA00022519"/>
    </source>
</evidence>
<keyword evidence="8 10" id="KW-1133">Transmembrane helix</keyword>
<dbReference type="InterPro" id="IPR014223">
    <property type="entry name" value="ABC_CydC/D"/>
</dbReference>
<dbReference type="EMBL" id="JACJII010000001">
    <property type="protein sequence ID" value="MBA9005533.1"/>
    <property type="molecule type" value="Genomic_DNA"/>
</dbReference>
<dbReference type="PROSITE" id="PS00211">
    <property type="entry name" value="ABC_TRANSPORTER_1"/>
    <property type="match status" value="1"/>
</dbReference>
<evidence type="ECO:0000256" key="6">
    <source>
        <dbReference type="ARBA" id="ARBA00022741"/>
    </source>
</evidence>
<dbReference type="SMART" id="SM00382">
    <property type="entry name" value="AAA"/>
    <property type="match status" value="1"/>
</dbReference>
<keyword evidence="2" id="KW-0813">Transport</keyword>
<dbReference type="InterPro" id="IPR036640">
    <property type="entry name" value="ABC1_TM_sf"/>
</dbReference>
<dbReference type="PROSITE" id="PS50929">
    <property type="entry name" value="ABC_TM1F"/>
    <property type="match status" value="1"/>
</dbReference>
<evidence type="ECO:0000256" key="5">
    <source>
        <dbReference type="ARBA" id="ARBA00022692"/>
    </source>
</evidence>
<dbReference type="GO" id="GO:0005524">
    <property type="term" value="F:ATP binding"/>
    <property type="evidence" value="ECO:0007669"/>
    <property type="project" value="UniProtKB-KW"/>
</dbReference>
<keyword evidence="5 10" id="KW-0812">Transmembrane</keyword>
<dbReference type="NCBIfam" id="TIGR02868">
    <property type="entry name" value="CydC"/>
    <property type="match status" value="1"/>
</dbReference>
<dbReference type="InterPro" id="IPR039421">
    <property type="entry name" value="Type_1_exporter"/>
</dbReference>
<dbReference type="GO" id="GO:0005886">
    <property type="term" value="C:plasma membrane"/>
    <property type="evidence" value="ECO:0007669"/>
    <property type="project" value="UniProtKB-SubCell"/>
</dbReference>
<dbReference type="GO" id="GO:0034775">
    <property type="term" value="P:glutathione transmembrane transport"/>
    <property type="evidence" value="ECO:0007669"/>
    <property type="project" value="InterPro"/>
</dbReference>
<accession>A0A7W3R9M6</accession>
<dbReference type="Gene3D" id="1.20.1560.10">
    <property type="entry name" value="ABC transporter type 1, transmembrane domain"/>
    <property type="match status" value="1"/>
</dbReference>
<dbReference type="InterPro" id="IPR003439">
    <property type="entry name" value="ABC_transporter-like_ATP-bd"/>
</dbReference>
<organism evidence="13 14">
    <name type="scientific">Thermomonospora cellulosilytica</name>
    <dbReference type="NCBI Taxonomy" id="1411118"/>
    <lineage>
        <taxon>Bacteria</taxon>
        <taxon>Bacillati</taxon>
        <taxon>Actinomycetota</taxon>
        <taxon>Actinomycetes</taxon>
        <taxon>Streptosporangiales</taxon>
        <taxon>Thermomonosporaceae</taxon>
        <taxon>Thermomonospora</taxon>
    </lineage>
</organism>
<dbReference type="Proteomes" id="UP000539313">
    <property type="component" value="Unassembled WGS sequence"/>
</dbReference>
<dbReference type="AlphaFoldDB" id="A0A7W3R9M6"/>
<name>A0A7W3R9M6_9ACTN</name>
<comment type="subcellular location">
    <subcellularLocation>
        <location evidence="1">Cell membrane</location>
        <topology evidence="1">Multi-pass membrane protein</topology>
    </subcellularLocation>
</comment>
<evidence type="ECO:0000256" key="7">
    <source>
        <dbReference type="ARBA" id="ARBA00022840"/>
    </source>
</evidence>
<dbReference type="InterPro" id="IPR003593">
    <property type="entry name" value="AAA+_ATPase"/>
</dbReference>
<evidence type="ECO:0000256" key="10">
    <source>
        <dbReference type="SAM" id="Phobius"/>
    </source>
</evidence>
<dbReference type="Gene3D" id="3.40.50.300">
    <property type="entry name" value="P-loop containing nucleotide triphosphate hydrolases"/>
    <property type="match status" value="1"/>
</dbReference>
<dbReference type="RefSeq" id="WP_312881155.1">
    <property type="nucleotide sequence ID" value="NZ_JACJII010000001.1"/>
</dbReference>
<dbReference type="InterPro" id="IPR027417">
    <property type="entry name" value="P-loop_NTPase"/>
</dbReference>
<reference evidence="13 14" key="1">
    <citation type="submission" date="2020-08" db="EMBL/GenBank/DDBJ databases">
        <title>Sequencing the genomes of 1000 actinobacteria strains.</title>
        <authorList>
            <person name="Klenk H.-P."/>
        </authorList>
    </citation>
    <scope>NUCLEOTIDE SEQUENCE [LARGE SCALE GENOMIC DNA]</scope>
    <source>
        <strain evidence="13 14">DSM 45823</strain>
    </source>
</reference>
<feature type="transmembrane region" description="Helical" evidence="10">
    <location>
        <begin position="141"/>
        <end position="161"/>
    </location>
</feature>
<keyword evidence="14" id="KW-1185">Reference proteome</keyword>
<dbReference type="InterPro" id="IPR017871">
    <property type="entry name" value="ABC_transporter-like_CS"/>
</dbReference>
<feature type="transmembrane region" description="Helical" evidence="10">
    <location>
        <begin position="250"/>
        <end position="274"/>
    </location>
</feature>
<dbReference type="SUPFAM" id="SSF52540">
    <property type="entry name" value="P-loop containing nucleoside triphosphate hydrolases"/>
    <property type="match status" value="1"/>
</dbReference>
<dbReference type="FunFam" id="3.40.50.300:FF:001001">
    <property type="entry name" value="Multidrug ABC transporter ATP-binding protein"/>
    <property type="match status" value="1"/>
</dbReference>
<dbReference type="Pfam" id="PF00005">
    <property type="entry name" value="ABC_tran"/>
    <property type="match status" value="1"/>
</dbReference>
<feature type="domain" description="ABC transporter" evidence="11">
    <location>
        <begin position="343"/>
        <end position="578"/>
    </location>
</feature>
<dbReference type="PANTHER" id="PTHR24221">
    <property type="entry name" value="ATP-BINDING CASSETTE SUB-FAMILY B"/>
    <property type="match status" value="1"/>
</dbReference>
<keyword evidence="3" id="KW-1003">Cell membrane</keyword>
<feature type="transmembrane region" description="Helical" evidence="10">
    <location>
        <begin position="167"/>
        <end position="188"/>
    </location>
</feature>
<keyword evidence="4" id="KW-0997">Cell inner membrane</keyword>
<sequence>MNAAGRLRARPLVRFALLLAPAGGRLGLGALGRVFAELSGLGLMATAAWLIARAAQRPSIEALGLAIVAVRAFALSRGVFRYAERLVSHDAALRALAELRTAVFRALIPHVPGPRAPRGGEALNRVVSDAEAIQDLVVRCVIPYLAAMAVSAVAVTLSAVILPVAGVILAAGLLLAGGLAPVLTGVAWRRSGRLIAPVRDRLAVQHVDLLHGAADLAVFGATGRALAEADRTAAELAALERRAGRVSARAAAACLVLQGLTTAAVTAVALQASAAGRIDPVLVAVLALVALTAFEPVAPLPAVAQRAVEISAAARRVLAVLDLPAPQGPREPAADPPHGPVAVTARDLRVRYDEDRPPALDGVSLRLRPGRRTVLVGPSGSGKSTLVAALLGLVRPESGAVLLGEVDLRRLDDAQLRDRVAAVTQDDHVFHTTLRENLLLARPEATDAELRAALRAAGLLDWVDALPDGWNTLAGEEGARMSGGQRRRLALARALLADPPVLLLDEPTEGLDPRTADALLADVLAATENRTTLLVTHRLAGLAAADEVVVLEAGRVVQRGAPAELAAVPGRYRELCEAERLGRRAERVPGTV</sequence>
<feature type="domain" description="ABC transmembrane type-1" evidence="12">
    <location>
        <begin position="28"/>
        <end position="309"/>
    </location>
</feature>
<dbReference type="GO" id="GO:0045454">
    <property type="term" value="P:cell redox homeostasis"/>
    <property type="evidence" value="ECO:0007669"/>
    <property type="project" value="InterPro"/>
</dbReference>
<feature type="transmembrane region" description="Helical" evidence="10">
    <location>
        <begin position="280"/>
        <end position="298"/>
    </location>
</feature>
<evidence type="ECO:0000256" key="1">
    <source>
        <dbReference type="ARBA" id="ARBA00004651"/>
    </source>
</evidence>
<proteinExistence type="predicted"/>
<protein>
    <submittedName>
        <fullName evidence="13">Thiol reductant ABC exporter CydC subunit</fullName>
    </submittedName>
</protein>
<dbReference type="GO" id="GO:0034040">
    <property type="term" value="F:ATPase-coupled lipid transmembrane transporter activity"/>
    <property type="evidence" value="ECO:0007669"/>
    <property type="project" value="TreeGrafter"/>
</dbReference>
<evidence type="ECO:0000256" key="9">
    <source>
        <dbReference type="ARBA" id="ARBA00023136"/>
    </source>
</evidence>
<evidence type="ECO:0000256" key="8">
    <source>
        <dbReference type="ARBA" id="ARBA00022989"/>
    </source>
</evidence>
<evidence type="ECO:0000313" key="13">
    <source>
        <dbReference type="EMBL" id="MBA9005533.1"/>
    </source>
</evidence>
<dbReference type="PANTHER" id="PTHR24221:SF654">
    <property type="entry name" value="ATP-BINDING CASSETTE SUB-FAMILY B MEMBER 6"/>
    <property type="match status" value="1"/>
</dbReference>
<evidence type="ECO:0000256" key="3">
    <source>
        <dbReference type="ARBA" id="ARBA00022475"/>
    </source>
</evidence>
<dbReference type="GO" id="GO:0016887">
    <property type="term" value="F:ATP hydrolysis activity"/>
    <property type="evidence" value="ECO:0007669"/>
    <property type="project" value="InterPro"/>
</dbReference>
<evidence type="ECO:0000256" key="2">
    <source>
        <dbReference type="ARBA" id="ARBA00022448"/>
    </source>
</evidence>
<dbReference type="PROSITE" id="PS50893">
    <property type="entry name" value="ABC_TRANSPORTER_2"/>
    <property type="match status" value="1"/>
</dbReference>
<keyword evidence="9 10" id="KW-0472">Membrane</keyword>
<keyword evidence="7" id="KW-0067">ATP-binding</keyword>